<accession>A0A9E5A4M7</accession>
<organism evidence="2">
    <name type="scientific">Methanobacterium veterum</name>
    <dbReference type="NCBI Taxonomy" id="408577"/>
    <lineage>
        <taxon>Archaea</taxon>
        <taxon>Methanobacteriati</taxon>
        <taxon>Methanobacteriota</taxon>
        <taxon>Methanomada group</taxon>
        <taxon>Methanobacteria</taxon>
        <taxon>Methanobacteriales</taxon>
        <taxon>Methanobacteriaceae</taxon>
        <taxon>Methanobacterium</taxon>
    </lineage>
</organism>
<keyword evidence="3" id="KW-1185">Reference proteome</keyword>
<dbReference type="AlphaFoldDB" id="A0A9E5A4M7"/>
<dbReference type="Proteomes" id="UP001074446">
    <property type="component" value="Unassembled WGS sequence"/>
</dbReference>
<evidence type="ECO:0000313" key="1">
    <source>
        <dbReference type="EMBL" id="MCZ3364514.1"/>
    </source>
</evidence>
<reference evidence="2" key="1">
    <citation type="submission" date="2022-12" db="EMBL/GenBank/DDBJ databases">
        <title>Reclassification of two methanogenic archaea species isolated from the Kolyma lowland permafrost.</title>
        <authorList>
            <person name="Trubitsyn V.E."/>
            <person name="Rivkina E.M."/>
            <person name="Shcherbakova V.A."/>
        </authorList>
    </citation>
    <scope>NUCLEOTIDE SEQUENCE</scope>
    <source>
        <strain evidence="1">M2</strain>
        <strain evidence="2">MK4</strain>
    </source>
</reference>
<dbReference type="RefSeq" id="WP_048081295.1">
    <property type="nucleotide sequence ID" value="NZ_JAPVER010000018.1"/>
</dbReference>
<protein>
    <submittedName>
        <fullName evidence="2">Uncharacterized protein</fullName>
    </submittedName>
</protein>
<comment type="caution">
    <text evidence="2">The sequence shown here is derived from an EMBL/GenBank/DDBJ whole genome shotgun (WGS) entry which is preliminary data.</text>
</comment>
<proteinExistence type="predicted"/>
<dbReference type="EMBL" id="JAPVER010000018">
    <property type="protein sequence ID" value="MCZ3364514.1"/>
    <property type="molecule type" value="Genomic_DNA"/>
</dbReference>
<sequence length="72" mass="8655">MSSEEVKENIKLLQERFKSIADITVSYDRYDIIVYNYDEIEDISKFIKEETTIKSWTVLKTKVNPNTEFDWI</sequence>
<dbReference type="Proteomes" id="UP001068021">
    <property type="component" value="Unassembled WGS sequence"/>
</dbReference>
<name>A0A9E5A4M7_9EURY</name>
<gene>
    <name evidence="2" type="ORF">O3H35_06450</name>
    <name evidence="1" type="ORF">O3H54_01340</name>
</gene>
<evidence type="ECO:0000313" key="3">
    <source>
        <dbReference type="Proteomes" id="UP001068021"/>
    </source>
</evidence>
<dbReference type="EMBL" id="JAPVES010000030">
    <property type="protein sequence ID" value="MCZ3372267.1"/>
    <property type="molecule type" value="Genomic_DNA"/>
</dbReference>
<evidence type="ECO:0000313" key="2">
    <source>
        <dbReference type="EMBL" id="MCZ3372267.1"/>
    </source>
</evidence>